<dbReference type="GO" id="GO:0005886">
    <property type="term" value="C:plasma membrane"/>
    <property type="evidence" value="ECO:0007669"/>
    <property type="project" value="UniProtKB-SubCell"/>
</dbReference>
<dbReference type="GO" id="GO:0070069">
    <property type="term" value="C:cytochrome complex"/>
    <property type="evidence" value="ECO:0007669"/>
    <property type="project" value="TreeGrafter"/>
</dbReference>
<evidence type="ECO:0000313" key="10">
    <source>
        <dbReference type="Proteomes" id="UP000638648"/>
    </source>
</evidence>
<dbReference type="PANTHER" id="PTHR43141">
    <property type="entry name" value="CYTOCHROME BD2 SUBUNIT II"/>
    <property type="match status" value="1"/>
</dbReference>
<keyword evidence="6 8" id="KW-0472">Membrane</keyword>
<dbReference type="PANTHER" id="PTHR43141:SF4">
    <property type="entry name" value="CYTOCHROME BD2 SUBUNIT II"/>
    <property type="match status" value="1"/>
</dbReference>
<proteinExistence type="inferred from homology"/>
<comment type="subcellular location">
    <subcellularLocation>
        <location evidence="1">Cell membrane</location>
        <topology evidence="1">Multi-pass membrane protein</topology>
    </subcellularLocation>
</comment>
<keyword evidence="9" id="KW-0560">Oxidoreductase</keyword>
<organism evidence="9 10">
    <name type="scientific">Actinopolymorpha pittospori</name>
    <dbReference type="NCBI Taxonomy" id="648752"/>
    <lineage>
        <taxon>Bacteria</taxon>
        <taxon>Bacillati</taxon>
        <taxon>Actinomycetota</taxon>
        <taxon>Actinomycetes</taxon>
        <taxon>Propionibacteriales</taxon>
        <taxon>Actinopolymorphaceae</taxon>
        <taxon>Actinopolymorpha</taxon>
    </lineage>
</organism>
<dbReference type="RefSeq" id="WP_192748633.1">
    <property type="nucleotide sequence ID" value="NZ_BAABJL010000020.1"/>
</dbReference>
<dbReference type="Proteomes" id="UP000638648">
    <property type="component" value="Unassembled WGS sequence"/>
</dbReference>
<dbReference type="EC" id="1.10.3.-" evidence="9"/>
<feature type="transmembrane region" description="Helical" evidence="8">
    <location>
        <begin position="86"/>
        <end position="105"/>
    </location>
</feature>
<dbReference type="GO" id="GO:0009055">
    <property type="term" value="F:electron transfer activity"/>
    <property type="evidence" value="ECO:0007669"/>
    <property type="project" value="TreeGrafter"/>
</dbReference>
<evidence type="ECO:0000256" key="3">
    <source>
        <dbReference type="ARBA" id="ARBA00022475"/>
    </source>
</evidence>
<evidence type="ECO:0000256" key="5">
    <source>
        <dbReference type="ARBA" id="ARBA00022989"/>
    </source>
</evidence>
<evidence type="ECO:0000256" key="6">
    <source>
        <dbReference type="ARBA" id="ARBA00023136"/>
    </source>
</evidence>
<feature type="region of interest" description="Disordered" evidence="7">
    <location>
        <begin position="331"/>
        <end position="359"/>
    </location>
</feature>
<comment type="caution">
    <text evidence="9">The sequence shown here is derived from an EMBL/GenBank/DDBJ whole genome shotgun (WGS) entry which is preliminary data.</text>
</comment>
<keyword evidence="4 8" id="KW-0812">Transmembrane</keyword>
<evidence type="ECO:0000256" key="1">
    <source>
        <dbReference type="ARBA" id="ARBA00004651"/>
    </source>
</evidence>
<feature type="transmembrane region" description="Helical" evidence="8">
    <location>
        <begin position="237"/>
        <end position="255"/>
    </location>
</feature>
<feature type="compositionally biased region" description="Pro residues" evidence="7">
    <location>
        <begin position="332"/>
        <end position="344"/>
    </location>
</feature>
<keyword evidence="3" id="KW-1003">Cell membrane</keyword>
<evidence type="ECO:0000256" key="2">
    <source>
        <dbReference type="ARBA" id="ARBA00007543"/>
    </source>
</evidence>
<feature type="transmembrane region" description="Helical" evidence="8">
    <location>
        <begin position="6"/>
        <end position="34"/>
    </location>
</feature>
<dbReference type="GO" id="GO:0016682">
    <property type="term" value="F:oxidoreductase activity, acting on diphenols and related substances as donors, oxygen as acceptor"/>
    <property type="evidence" value="ECO:0007669"/>
    <property type="project" value="TreeGrafter"/>
</dbReference>
<dbReference type="EMBL" id="JADBEM010000001">
    <property type="protein sequence ID" value="MBE1603959.1"/>
    <property type="molecule type" value="Genomic_DNA"/>
</dbReference>
<name>A0A927MQ03_9ACTN</name>
<keyword evidence="5 8" id="KW-1133">Transmembrane helix</keyword>
<feature type="transmembrane region" description="Helical" evidence="8">
    <location>
        <begin position="260"/>
        <end position="278"/>
    </location>
</feature>
<dbReference type="AlphaFoldDB" id="A0A927MQ03"/>
<evidence type="ECO:0000256" key="8">
    <source>
        <dbReference type="SAM" id="Phobius"/>
    </source>
</evidence>
<feature type="transmembrane region" description="Helical" evidence="8">
    <location>
        <begin position="298"/>
        <end position="323"/>
    </location>
</feature>
<feature type="transmembrane region" description="Helical" evidence="8">
    <location>
        <begin position="202"/>
        <end position="222"/>
    </location>
</feature>
<evidence type="ECO:0000256" key="4">
    <source>
        <dbReference type="ARBA" id="ARBA00022692"/>
    </source>
</evidence>
<protein>
    <submittedName>
        <fullName evidence="9">Cytochrome d ubiquinol oxidase subunit II</fullName>
        <ecNumber evidence="9">1.10.3.-</ecNumber>
    </submittedName>
</protein>
<keyword evidence="10" id="KW-1185">Reference proteome</keyword>
<gene>
    <name evidence="9" type="ORF">HEB94_000807</name>
</gene>
<comment type="similarity">
    <text evidence="2">Belongs to the cytochrome ubiquinol oxidase subunit 2 family.</text>
</comment>
<dbReference type="InterPro" id="IPR003317">
    <property type="entry name" value="Cyt-d_oxidase_su2"/>
</dbReference>
<evidence type="ECO:0000256" key="7">
    <source>
        <dbReference type="SAM" id="MobiDB-lite"/>
    </source>
</evidence>
<feature type="transmembrane region" description="Helical" evidence="8">
    <location>
        <begin position="117"/>
        <end position="142"/>
    </location>
</feature>
<accession>A0A927MQ03</accession>
<feature type="transmembrane region" description="Helical" evidence="8">
    <location>
        <begin position="55"/>
        <end position="74"/>
    </location>
</feature>
<dbReference type="GO" id="GO:0019646">
    <property type="term" value="P:aerobic electron transport chain"/>
    <property type="evidence" value="ECO:0007669"/>
    <property type="project" value="TreeGrafter"/>
</dbReference>
<reference evidence="9" key="1">
    <citation type="submission" date="2020-10" db="EMBL/GenBank/DDBJ databases">
        <title>Sequencing the genomes of 1000 actinobacteria strains.</title>
        <authorList>
            <person name="Klenk H.-P."/>
        </authorList>
    </citation>
    <scope>NUCLEOTIDE SEQUENCE</scope>
    <source>
        <strain evidence="9">DSM 45354</strain>
    </source>
</reference>
<sequence length="359" mass="37292">MPLPEIMLAVLWLGLSAYVLFAGADFGGGIWDLLAGGTARGREQRALVEHSIGPVWEANHVWLIFVLVLMWTGIPPVFAAVASTLYIPLTLAAVGIIARGAAFAFRKASTQLWQQRLFGATFAFSSLVTPFFLGACVGAVAGGRVPPGIARGHPLASWLNPTSVLAGVLAAGVAVYLAAVYLTRDAERGGRRDLALAFSRRALYAGAIVGALSVAGLVALYFDRPRLFTELTSGRGLPLLVVSVVAGVASLVLLWRRAYVAVRLTAALAVLGLLWGWGVGQYPELLPGLPLREAAATATVLAATLVSLAVGAVLLVPSLWWLYTTFQSGHQAPPPTDPTGPAPPGAGASPEAEGGGDSS</sequence>
<evidence type="ECO:0000313" key="9">
    <source>
        <dbReference type="EMBL" id="MBE1603959.1"/>
    </source>
</evidence>
<dbReference type="Pfam" id="PF02322">
    <property type="entry name" value="Cyt_bd_oxida_II"/>
    <property type="match status" value="1"/>
</dbReference>
<feature type="transmembrane region" description="Helical" evidence="8">
    <location>
        <begin position="162"/>
        <end position="182"/>
    </location>
</feature>